<dbReference type="EMBL" id="VITR01000015">
    <property type="protein sequence ID" value="TWB37268.1"/>
    <property type="molecule type" value="Genomic_DNA"/>
</dbReference>
<dbReference type="OrthoDB" id="7188970at2"/>
<evidence type="ECO:0000313" key="3">
    <source>
        <dbReference type="Proteomes" id="UP000315751"/>
    </source>
</evidence>
<feature type="signal peptide" evidence="1">
    <location>
        <begin position="1"/>
        <end position="21"/>
    </location>
</feature>
<reference evidence="2 3" key="1">
    <citation type="submission" date="2019-06" db="EMBL/GenBank/DDBJ databases">
        <title>Genomic Encyclopedia of Type Strains, Phase IV (KMG-V): Genome sequencing to study the core and pangenomes of soil and plant-associated prokaryotes.</title>
        <authorList>
            <person name="Whitman W."/>
        </authorList>
    </citation>
    <scope>NUCLEOTIDE SEQUENCE [LARGE SCALE GENOMIC DNA]</scope>
    <source>
        <strain evidence="2 3">BR 11622</strain>
    </source>
</reference>
<dbReference type="Proteomes" id="UP000315751">
    <property type="component" value="Unassembled WGS sequence"/>
</dbReference>
<dbReference type="AlphaFoldDB" id="A0A560GTG6"/>
<name>A0A560GTG6_9PROT</name>
<protein>
    <submittedName>
        <fullName evidence="2">Uncharacterized protein</fullName>
    </submittedName>
</protein>
<feature type="chain" id="PRO_5021954688" evidence="1">
    <location>
        <begin position="22"/>
        <end position="172"/>
    </location>
</feature>
<evidence type="ECO:0000256" key="1">
    <source>
        <dbReference type="SAM" id="SignalP"/>
    </source>
</evidence>
<gene>
    <name evidence="2" type="ORF">FBZ90_11581</name>
</gene>
<organism evidence="2 3">
    <name type="scientific">Nitrospirillum amazonense</name>
    <dbReference type="NCBI Taxonomy" id="28077"/>
    <lineage>
        <taxon>Bacteria</taxon>
        <taxon>Pseudomonadati</taxon>
        <taxon>Pseudomonadota</taxon>
        <taxon>Alphaproteobacteria</taxon>
        <taxon>Rhodospirillales</taxon>
        <taxon>Azospirillaceae</taxon>
        <taxon>Nitrospirillum</taxon>
    </lineage>
</organism>
<sequence length="172" mass="18609">MVYRAKALLCAAAIGLMPAIAAAKSPCTIDRASYQLHGNPQFTAGFRDVGHHENWQSTLAFFVRSNSTGKTYWFLFDAGTARYINLISTTDVTAPGWHPPDPDGGTRPLGELHYFAANADLTFNESLPKAGDAAPDHILLPDLSEVMAYKATPRETVQTAFFDNTGCAQSGK</sequence>
<keyword evidence="3" id="KW-1185">Reference proteome</keyword>
<keyword evidence="1" id="KW-0732">Signal</keyword>
<dbReference type="RefSeq" id="WP_145735204.1">
    <property type="nucleotide sequence ID" value="NZ_VITR01000015.1"/>
</dbReference>
<accession>A0A560GTG6</accession>
<comment type="caution">
    <text evidence="2">The sequence shown here is derived from an EMBL/GenBank/DDBJ whole genome shotgun (WGS) entry which is preliminary data.</text>
</comment>
<proteinExistence type="predicted"/>
<evidence type="ECO:0000313" key="2">
    <source>
        <dbReference type="EMBL" id="TWB37268.1"/>
    </source>
</evidence>